<protein>
    <submittedName>
        <fullName evidence="1">Uncharacterized protein</fullName>
    </submittedName>
</protein>
<dbReference type="AlphaFoldDB" id="A0A4Q8CY70"/>
<comment type="caution">
    <text evidence="1">The sequence shown here is derived from an EMBL/GenBank/DDBJ whole genome shotgun (WGS) entry which is preliminary data.</text>
</comment>
<accession>A0A4Q8CY70</accession>
<reference evidence="1 2" key="1">
    <citation type="submission" date="2019-02" db="EMBL/GenBank/DDBJ databases">
        <title>Genomic Encyclopedia of Type Strains, Phase IV (KMG-IV): sequencing the most valuable type-strain genomes for metagenomic binning, comparative biology and taxonomic classification.</title>
        <authorList>
            <person name="Goeker M."/>
        </authorList>
    </citation>
    <scope>NUCLEOTIDE SEQUENCE [LARGE SCALE GENOMIC DNA]</scope>
    <source>
        <strain evidence="1 2">DSM 21056</strain>
    </source>
</reference>
<name>A0A4Q8CY70_9GAMM</name>
<gene>
    <name evidence="1" type="ORF">EV698_0104</name>
</gene>
<organism evidence="1 2">
    <name type="scientific">Spiribacter vilamensis</name>
    <dbReference type="NCBI Taxonomy" id="531306"/>
    <lineage>
        <taxon>Bacteria</taxon>
        <taxon>Pseudomonadati</taxon>
        <taxon>Pseudomonadota</taxon>
        <taxon>Gammaproteobacteria</taxon>
        <taxon>Chromatiales</taxon>
        <taxon>Ectothiorhodospiraceae</taxon>
        <taxon>Spiribacter</taxon>
    </lineage>
</organism>
<dbReference type="Proteomes" id="UP000292298">
    <property type="component" value="Unassembled WGS sequence"/>
</dbReference>
<keyword evidence="2" id="KW-1185">Reference proteome</keyword>
<proteinExistence type="predicted"/>
<sequence>MRLTAKDIAAIKQAVGDVLGEREVDIVLKAPNLETSLIHQLAQEKGVLL</sequence>
<evidence type="ECO:0000313" key="2">
    <source>
        <dbReference type="Proteomes" id="UP000292298"/>
    </source>
</evidence>
<evidence type="ECO:0000313" key="1">
    <source>
        <dbReference type="EMBL" id="RZU97872.1"/>
    </source>
</evidence>
<dbReference type="EMBL" id="SHLI01000001">
    <property type="protein sequence ID" value="RZU97872.1"/>
    <property type="molecule type" value="Genomic_DNA"/>
</dbReference>
<dbReference type="RefSeq" id="WP_165385675.1">
    <property type="nucleotide sequence ID" value="NZ_SHLI01000001.1"/>
</dbReference>